<evidence type="ECO:0000313" key="3">
    <source>
        <dbReference type="Proteomes" id="UP001500556"/>
    </source>
</evidence>
<gene>
    <name evidence="2" type="ORF">GCM10025782_18490</name>
</gene>
<dbReference type="EMBL" id="BAABLO010000005">
    <property type="protein sequence ID" value="GAA4721150.1"/>
    <property type="molecule type" value="Genomic_DNA"/>
</dbReference>
<keyword evidence="3" id="KW-1185">Reference proteome</keyword>
<dbReference type="Gene3D" id="1.10.510.10">
    <property type="entry name" value="Transferase(Phosphotransferase) domain 1"/>
    <property type="match status" value="1"/>
</dbReference>
<feature type="domain" description="Aminoglycoside phosphotransferase" evidence="1">
    <location>
        <begin position="22"/>
        <end position="213"/>
    </location>
</feature>
<proteinExistence type="predicted"/>
<protein>
    <recommendedName>
        <fullName evidence="1">Aminoglycoside phosphotransferase domain-containing protein</fullName>
    </recommendedName>
</protein>
<evidence type="ECO:0000313" key="2">
    <source>
        <dbReference type="EMBL" id="GAA4721150.1"/>
    </source>
</evidence>
<dbReference type="RefSeq" id="WP_345502709.1">
    <property type="nucleotide sequence ID" value="NZ_BAABLO010000005.1"/>
</dbReference>
<organism evidence="2 3">
    <name type="scientific">Pedococcus ginsenosidimutans</name>
    <dbReference type="NCBI Taxonomy" id="490570"/>
    <lineage>
        <taxon>Bacteria</taxon>
        <taxon>Bacillati</taxon>
        <taxon>Actinomycetota</taxon>
        <taxon>Actinomycetes</taxon>
        <taxon>Micrococcales</taxon>
        <taxon>Intrasporangiaceae</taxon>
        <taxon>Pedococcus</taxon>
    </lineage>
</organism>
<reference evidence="3" key="1">
    <citation type="journal article" date="2019" name="Int. J. Syst. Evol. Microbiol.">
        <title>The Global Catalogue of Microorganisms (GCM) 10K type strain sequencing project: providing services to taxonomists for standard genome sequencing and annotation.</title>
        <authorList>
            <consortium name="The Broad Institute Genomics Platform"/>
            <consortium name="The Broad Institute Genome Sequencing Center for Infectious Disease"/>
            <person name="Wu L."/>
            <person name="Ma J."/>
        </authorList>
    </citation>
    <scope>NUCLEOTIDE SEQUENCE [LARGE SCALE GENOMIC DNA]</scope>
    <source>
        <strain evidence="3">JCM 18961</strain>
    </source>
</reference>
<sequence length="297" mass="31250">MTTADGDAYAAKTSTGDQPGLAVADLLARRGVGGVPAPVRSLDGGLTSASLDGARLSLVRWVAGARVLDVGLRPHEWVRLGELLGRLHAVPTDDPVLDGLPAEEHDPSAVVEQARAFDDRLGRALAGGDPLVAELATTWALAGPMVLEAAARAEQLATAAAWARAHLVLCHTDPHHGNLLVDGDGEVWLVDWDDAMLAPREADLMFVVGGVFSHAPITEDQVRWFFDGYQASTGVGPGDPDPDLLAYLRCVRALVDVLDFAGTVIDVQGRTPQERRSALAIAHASVVPGALLDLATR</sequence>
<comment type="caution">
    <text evidence="2">The sequence shown here is derived from an EMBL/GenBank/DDBJ whole genome shotgun (WGS) entry which is preliminary data.</text>
</comment>
<dbReference type="SUPFAM" id="SSF56112">
    <property type="entry name" value="Protein kinase-like (PK-like)"/>
    <property type="match status" value="1"/>
</dbReference>
<dbReference type="InterPro" id="IPR011009">
    <property type="entry name" value="Kinase-like_dom_sf"/>
</dbReference>
<dbReference type="Proteomes" id="UP001500556">
    <property type="component" value="Unassembled WGS sequence"/>
</dbReference>
<dbReference type="Gene3D" id="1.20.58.840">
    <property type="match status" value="1"/>
</dbReference>
<evidence type="ECO:0000259" key="1">
    <source>
        <dbReference type="Pfam" id="PF01636"/>
    </source>
</evidence>
<dbReference type="Pfam" id="PF01636">
    <property type="entry name" value="APH"/>
    <property type="match status" value="1"/>
</dbReference>
<dbReference type="InterPro" id="IPR002575">
    <property type="entry name" value="Aminoglycoside_PTrfase"/>
</dbReference>
<name>A0ABP8Y5J5_9MICO</name>
<accession>A0ABP8Y5J5</accession>